<organism evidence="1 2">
    <name type="scientific">Achromobacter mucicolens</name>
    <dbReference type="NCBI Taxonomy" id="1389922"/>
    <lineage>
        <taxon>Bacteria</taxon>
        <taxon>Pseudomonadati</taxon>
        <taxon>Pseudomonadota</taxon>
        <taxon>Betaproteobacteria</taxon>
        <taxon>Burkholderiales</taxon>
        <taxon>Alcaligenaceae</taxon>
        <taxon>Achromobacter</taxon>
    </lineage>
</organism>
<reference evidence="1 2" key="1">
    <citation type="submission" date="2020-04" db="EMBL/GenBank/DDBJ databases">
        <authorList>
            <person name="De Canck E."/>
        </authorList>
    </citation>
    <scope>NUCLEOTIDE SEQUENCE [LARGE SCALE GENOMIC DNA]</scope>
    <source>
        <strain evidence="1 2">LMG 3415</strain>
    </source>
</reference>
<dbReference type="EMBL" id="CADIKR010000002">
    <property type="protein sequence ID" value="CAB3844372.1"/>
    <property type="molecule type" value="Genomic_DNA"/>
</dbReference>
<evidence type="ECO:0000313" key="2">
    <source>
        <dbReference type="Proteomes" id="UP000507140"/>
    </source>
</evidence>
<protein>
    <submittedName>
        <fullName evidence="1">Uncharacterized protein</fullName>
    </submittedName>
</protein>
<evidence type="ECO:0000313" key="1">
    <source>
        <dbReference type="EMBL" id="CAB3844372.1"/>
    </source>
</evidence>
<keyword evidence="2" id="KW-1185">Reference proteome</keyword>
<name>A0ABM8LAE1_9BURK</name>
<dbReference type="Proteomes" id="UP000507140">
    <property type="component" value="Unassembled WGS sequence"/>
</dbReference>
<gene>
    <name evidence="1" type="ORF">LMG3415_01587</name>
</gene>
<proteinExistence type="predicted"/>
<sequence length="313" mass="34582">MPTISVKDEVRLRELIPTVQSGRGSRSDVEALLVKIRQLAQRGSVLQDICNFATHPEGRDSGVSSKHLNTMYDRFRLLVIQQGFLGPAFDIRDPLPPFAYRAILDSCLQVNAKELRRRFALTRANLQTEVKAAFEFDQGSNTYVLHPRRLSPNARHALQRAMQLLVVGPAYDIETFHTQLILCLGGINCGFSRKEYLRNKDQLTAGVLCLIAGTVFELEDGAKASASLNVEGDELCIQASLPVTHPNGNSVPMLFSLICTKLKAHKWCDATLLVRTEANEASEFNAVYRFADNVAGVSINSEGLLTDPTASRP</sequence>
<dbReference type="RefSeq" id="WP_180098242.1">
    <property type="nucleotide sequence ID" value="NZ_CADIKR010000002.1"/>
</dbReference>
<comment type="caution">
    <text evidence="1">The sequence shown here is derived from an EMBL/GenBank/DDBJ whole genome shotgun (WGS) entry which is preliminary data.</text>
</comment>
<accession>A0ABM8LAE1</accession>